<geneLocation type="mitochondrion" evidence="1"/>
<dbReference type="EMBL" id="GU057832">
    <property type="protein sequence ID" value="ADN85865.1"/>
    <property type="molecule type" value="Genomic_DNA"/>
</dbReference>
<dbReference type="AlphaFoldDB" id="F1AAI7"/>
<gene>
    <name evidence="1" type="primary">orf469</name>
</gene>
<proteinExistence type="predicted"/>
<organism evidence="1">
    <name type="scientific">Nyctotherus ovalis</name>
    <name type="common">Ciliate protozoan</name>
    <dbReference type="NCBI Taxonomy" id="70075"/>
    <lineage>
        <taxon>Eukaryota</taxon>
        <taxon>Sar</taxon>
        <taxon>Alveolata</taxon>
        <taxon>Ciliophora</taxon>
        <taxon>Intramacronucleata</taxon>
        <taxon>Armophorea</taxon>
        <taxon>Clevelandellida</taxon>
        <taxon>Nyctotheridae</taxon>
        <taxon>Nyctotherus</taxon>
    </lineage>
</organism>
<accession>F1AAI7</accession>
<reference evidence="1" key="1">
    <citation type="journal article" date="2011" name="Mol. Biol. Evol.">
        <title>The Organellar Genome and Metabolic Potential of the Hydrogen-Producing Mitochondrion of Nyctotherus ovalis.</title>
        <authorList>
            <person name="de Graaf R.M."/>
            <person name="Ricard G."/>
            <person name="van Alen T.A."/>
            <person name="Duarte I."/>
            <person name="Dutilh B.E."/>
            <person name="Burgtorf C."/>
            <person name="Kuiper J.W."/>
            <person name="van der Staay G.W."/>
            <person name="Tielens A.G."/>
            <person name="Huynen M.A."/>
            <person name="Hackstein J.H."/>
        </authorList>
    </citation>
    <scope>NUCLEOTIDE SEQUENCE</scope>
</reference>
<keyword evidence="1" id="KW-0496">Mitochondrion</keyword>
<protein>
    <submittedName>
        <fullName evidence="1">Uncharacterized protein orf469</fullName>
    </submittedName>
</protein>
<evidence type="ECO:0000313" key="1">
    <source>
        <dbReference type="EMBL" id="ADN85865.1"/>
    </source>
</evidence>
<name>F1AAI7_NYCOV</name>
<sequence length="469" mass="55849">MRKVLESGGRCKKHSRGRRHVGSGYVVPYDTVYHYVNMWSAWARPALVRVQKSSIFVTEKYQIRVHTAQTQQELNQALYSLYRELIILEDYSLFIVHVCFQLAIPMPMLLIDTVGIVLSPAAIMFTYSALLEIRYVFLKGLRDFAEDTYYHIFFLDGTYVKLYNGQIVAVIKKPRARLRNNILRESRPDIWSVTAAPEVYWSYIFRRLYTRAEISSYPQAVKYNVNATRRLQKKLTQQLVHKQNIIRFVQAASAHTWLYKWMLYYSVCRLQKNPLTRFDMQQLKHRYSNYSHIRKIINVTELGKLVPLNTLPALFKLLRFFNFVKQLVINFNRRELINVNEEPYDVVMLCHNYRTVQYNEYLVHSGRFNQMQSAALLTKATLTFSVRRHKAIYIAGCLYGRCFFTTSAGMFYPELYKYTQNKTEKYTKFLARKLLKQKERKKQDKKKVVYKWKCYKHTKLNQLQMARML</sequence>